<dbReference type="InterPro" id="IPR036390">
    <property type="entry name" value="WH_DNA-bd_sf"/>
</dbReference>
<dbReference type="EMBL" id="CP028858">
    <property type="protein sequence ID" value="AWB27853.1"/>
    <property type="molecule type" value="Genomic_DNA"/>
</dbReference>
<sequence>MGDESEPTVEGPTPDAESLPERSIDDIDAFEVDPDEFDDLDEFATAEWTASTTARERVRAVAKRTTEPTTAGAIADRAAVSVTAARNTLNALVEDGPIRSEQTTNGRLYARDPDWHLMGQIERLSRADALVDRIQALQEELAEYRDTYGVDSPAEALVESDLSDSELDDMSHWRTARRDLAVLQAAYRFREARRSTRTGGHDARGVPQ</sequence>
<accession>A0A2R4X2A0</accession>
<gene>
    <name evidence="2" type="ORF">HARCEL1_09075</name>
</gene>
<evidence type="ECO:0000313" key="2">
    <source>
        <dbReference type="EMBL" id="AWB27853.1"/>
    </source>
</evidence>
<proteinExistence type="predicted"/>
<dbReference type="GeneID" id="36512656"/>
<name>A0A2R4X2A0_9EURY</name>
<dbReference type="KEGG" id="harc:HARCEL1_09075"/>
<dbReference type="Proteomes" id="UP000244727">
    <property type="component" value="Chromosome"/>
</dbReference>
<dbReference type="AlphaFoldDB" id="A0A2R4X2A0"/>
<dbReference type="RefSeq" id="WP_108382632.1">
    <property type="nucleotide sequence ID" value="NZ_CP028858.1"/>
</dbReference>
<evidence type="ECO:0000256" key="1">
    <source>
        <dbReference type="SAM" id="MobiDB-lite"/>
    </source>
</evidence>
<keyword evidence="3" id="KW-1185">Reference proteome</keyword>
<dbReference type="InterPro" id="IPR055766">
    <property type="entry name" value="DUF7342"/>
</dbReference>
<evidence type="ECO:0000313" key="3">
    <source>
        <dbReference type="Proteomes" id="UP000244727"/>
    </source>
</evidence>
<dbReference type="Pfam" id="PF24033">
    <property type="entry name" value="DUF7342"/>
    <property type="match status" value="1"/>
</dbReference>
<reference evidence="2 3" key="1">
    <citation type="submission" date="2018-04" db="EMBL/GenBank/DDBJ databases">
        <title>Halococcoides cellulosivorans gen. nov., sp. nov., an extremely halophilic cellulose-utilizing haloarchaeon from hypersaline lakes.</title>
        <authorList>
            <person name="Sorokin D.Y."/>
            <person name="Toshchakov S.V."/>
            <person name="Samarov N.I."/>
            <person name="Korzhenkov A."/>
            <person name="Kublanov I.V."/>
        </authorList>
    </citation>
    <scope>NUCLEOTIDE SEQUENCE [LARGE SCALE GENOMIC DNA]</scope>
    <source>
        <strain evidence="2 3">HArcel1</strain>
    </source>
</reference>
<protein>
    <recommendedName>
        <fullName evidence="4">ArsR family transcriptional regulator</fullName>
    </recommendedName>
</protein>
<dbReference type="SUPFAM" id="SSF46785">
    <property type="entry name" value="Winged helix' DNA-binding domain"/>
    <property type="match status" value="1"/>
</dbReference>
<evidence type="ECO:0008006" key="4">
    <source>
        <dbReference type="Google" id="ProtNLM"/>
    </source>
</evidence>
<feature type="region of interest" description="Disordered" evidence="1">
    <location>
        <begin position="1"/>
        <end position="24"/>
    </location>
</feature>
<organism evidence="2 3">
    <name type="scientific">Halococcoides cellulosivorans</name>
    <dbReference type="NCBI Taxonomy" id="1679096"/>
    <lineage>
        <taxon>Archaea</taxon>
        <taxon>Methanobacteriati</taxon>
        <taxon>Methanobacteriota</taxon>
        <taxon>Stenosarchaea group</taxon>
        <taxon>Halobacteria</taxon>
        <taxon>Halobacteriales</taxon>
        <taxon>Haloarculaceae</taxon>
        <taxon>Halococcoides</taxon>
    </lineage>
</organism>